<dbReference type="GO" id="GO:0016020">
    <property type="term" value="C:membrane"/>
    <property type="evidence" value="ECO:0007669"/>
    <property type="project" value="UniProtKB-SubCell"/>
</dbReference>
<evidence type="ECO:0000259" key="11">
    <source>
        <dbReference type="PROSITE" id="PS50885"/>
    </source>
</evidence>
<dbReference type="SMART" id="SM00388">
    <property type="entry name" value="HisKA"/>
    <property type="match status" value="1"/>
</dbReference>
<keyword evidence="9" id="KW-0472">Membrane</keyword>
<comment type="catalytic activity">
    <reaction evidence="1">
        <text>ATP + protein L-histidine = ADP + protein N-phospho-L-histidine.</text>
        <dbReference type="EC" id="2.7.13.3"/>
    </reaction>
</comment>
<dbReference type="Pfam" id="PF00672">
    <property type="entry name" value="HAMP"/>
    <property type="match status" value="1"/>
</dbReference>
<dbReference type="Gene3D" id="6.10.340.10">
    <property type="match status" value="1"/>
</dbReference>
<accession>A0A6V8NBU8</accession>
<dbReference type="EC" id="2.7.13.3" evidence="3"/>
<dbReference type="SMART" id="SM00387">
    <property type="entry name" value="HATPase_c"/>
    <property type="match status" value="1"/>
</dbReference>
<feature type="domain" description="Histidine kinase" evidence="10">
    <location>
        <begin position="290"/>
        <end position="533"/>
    </location>
</feature>
<gene>
    <name evidence="12" type="ORF">GMLC_35700</name>
</gene>
<dbReference type="PRINTS" id="PR00344">
    <property type="entry name" value="BCTRLSENSOR"/>
</dbReference>
<evidence type="ECO:0000259" key="10">
    <source>
        <dbReference type="PROSITE" id="PS50109"/>
    </source>
</evidence>
<dbReference type="InterPro" id="IPR003661">
    <property type="entry name" value="HisK_dim/P_dom"/>
</dbReference>
<protein>
    <recommendedName>
        <fullName evidence="3">histidine kinase</fullName>
        <ecNumber evidence="3">2.7.13.3</ecNumber>
    </recommendedName>
</protein>
<feature type="coiled-coil region" evidence="7">
    <location>
        <begin position="233"/>
        <end position="267"/>
    </location>
</feature>
<keyword evidence="9" id="KW-1133">Transmembrane helix</keyword>
<dbReference type="Gene3D" id="1.10.287.130">
    <property type="match status" value="1"/>
</dbReference>
<dbReference type="SUPFAM" id="SSF55874">
    <property type="entry name" value="ATPase domain of HSP90 chaperone/DNA topoisomerase II/histidine kinase"/>
    <property type="match status" value="1"/>
</dbReference>
<evidence type="ECO:0000256" key="1">
    <source>
        <dbReference type="ARBA" id="ARBA00000085"/>
    </source>
</evidence>
<evidence type="ECO:0000256" key="2">
    <source>
        <dbReference type="ARBA" id="ARBA00004370"/>
    </source>
</evidence>
<keyword evidence="13" id="KW-1185">Reference proteome</keyword>
<evidence type="ECO:0000256" key="3">
    <source>
        <dbReference type="ARBA" id="ARBA00012438"/>
    </source>
</evidence>
<reference evidence="13" key="1">
    <citation type="submission" date="2020-06" db="EMBL/GenBank/DDBJ databases">
        <title>Draft genomic sequecing of Geomonas sp. Red745.</title>
        <authorList>
            <person name="Itoh H."/>
            <person name="Xu Z.X."/>
            <person name="Ushijima N."/>
            <person name="Masuda Y."/>
            <person name="Shiratori Y."/>
            <person name="Senoo K."/>
        </authorList>
    </citation>
    <scope>NUCLEOTIDE SEQUENCE [LARGE SCALE GENOMIC DNA]</scope>
    <source>
        <strain evidence="13">Red745</strain>
    </source>
</reference>
<dbReference type="SUPFAM" id="SSF47384">
    <property type="entry name" value="Homodimeric domain of signal transducing histidine kinase"/>
    <property type="match status" value="1"/>
</dbReference>
<dbReference type="PANTHER" id="PTHR43065:SF50">
    <property type="entry name" value="HISTIDINE KINASE"/>
    <property type="match status" value="1"/>
</dbReference>
<evidence type="ECO:0000256" key="6">
    <source>
        <dbReference type="ARBA" id="ARBA00022777"/>
    </source>
</evidence>
<dbReference type="PANTHER" id="PTHR43065">
    <property type="entry name" value="SENSOR HISTIDINE KINASE"/>
    <property type="match status" value="1"/>
</dbReference>
<evidence type="ECO:0000313" key="12">
    <source>
        <dbReference type="EMBL" id="GFO69991.1"/>
    </source>
</evidence>
<keyword evidence="9" id="KW-0812">Transmembrane</keyword>
<evidence type="ECO:0000313" key="13">
    <source>
        <dbReference type="Proteomes" id="UP000587586"/>
    </source>
</evidence>
<dbReference type="Proteomes" id="UP000587586">
    <property type="component" value="Unassembled WGS sequence"/>
</dbReference>
<dbReference type="CDD" id="cd00082">
    <property type="entry name" value="HisKA"/>
    <property type="match status" value="1"/>
</dbReference>
<evidence type="ECO:0000256" key="4">
    <source>
        <dbReference type="ARBA" id="ARBA00022553"/>
    </source>
</evidence>
<evidence type="ECO:0000256" key="7">
    <source>
        <dbReference type="SAM" id="Coils"/>
    </source>
</evidence>
<dbReference type="GO" id="GO:0000155">
    <property type="term" value="F:phosphorelay sensor kinase activity"/>
    <property type="evidence" value="ECO:0007669"/>
    <property type="project" value="InterPro"/>
</dbReference>
<keyword evidence="5" id="KW-0808">Transferase</keyword>
<proteinExistence type="predicted"/>
<keyword evidence="6" id="KW-0418">Kinase</keyword>
<evidence type="ECO:0000256" key="9">
    <source>
        <dbReference type="SAM" id="Phobius"/>
    </source>
</evidence>
<dbReference type="InterPro" id="IPR005467">
    <property type="entry name" value="His_kinase_dom"/>
</dbReference>
<dbReference type="RefSeq" id="WP_183362582.1">
    <property type="nucleotide sequence ID" value="NZ_BLXZ01000008.1"/>
</dbReference>
<dbReference type="Gene3D" id="3.30.565.10">
    <property type="entry name" value="Histidine kinase-like ATPase, C-terminal domain"/>
    <property type="match status" value="1"/>
</dbReference>
<dbReference type="Pfam" id="PF02518">
    <property type="entry name" value="HATPase_c"/>
    <property type="match status" value="1"/>
</dbReference>
<name>A0A6V8NBU8_9BACT</name>
<keyword evidence="4" id="KW-0597">Phosphoprotein</keyword>
<dbReference type="InterPro" id="IPR036097">
    <property type="entry name" value="HisK_dim/P_sf"/>
</dbReference>
<dbReference type="SMART" id="SM00304">
    <property type="entry name" value="HAMP"/>
    <property type="match status" value="1"/>
</dbReference>
<dbReference type="InterPro" id="IPR036890">
    <property type="entry name" value="HATPase_C_sf"/>
</dbReference>
<comment type="caution">
    <text evidence="12">The sequence shown here is derived from an EMBL/GenBank/DDBJ whole genome shotgun (WGS) entry which is preliminary data.</text>
</comment>
<evidence type="ECO:0000256" key="5">
    <source>
        <dbReference type="ARBA" id="ARBA00022679"/>
    </source>
</evidence>
<dbReference type="InterPro" id="IPR004358">
    <property type="entry name" value="Sig_transdc_His_kin-like_C"/>
</dbReference>
<comment type="subcellular location">
    <subcellularLocation>
        <location evidence="2">Membrane</location>
    </subcellularLocation>
</comment>
<dbReference type="PROSITE" id="PS50885">
    <property type="entry name" value="HAMP"/>
    <property type="match status" value="1"/>
</dbReference>
<dbReference type="InterPro" id="IPR003594">
    <property type="entry name" value="HATPase_dom"/>
</dbReference>
<evidence type="ECO:0000256" key="8">
    <source>
        <dbReference type="SAM" id="MobiDB-lite"/>
    </source>
</evidence>
<feature type="transmembrane region" description="Helical" evidence="9">
    <location>
        <begin position="165"/>
        <end position="184"/>
    </location>
</feature>
<dbReference type="CDD" id="cd06225">
    <property type="entry name" value="HAMP"/>
    <property type="match status" value="1"/>
</dbReference>
<feature type="domain" description="HAMP" evidence="11">
    <location>
        <begin position="182"/>
        <end position="234"/>
    </location>
</feature>
<organism evidence="12 13">
    <name type="scientific">Geomonas limicola</name>
    <dbReference type="NCBI Taxonomy" id="2740186"/>
    <lineage>
        <taxon>Bacteria</taxon>
        <taxon>Pseudomonadati</taxon>
        <taxon>Thermodesulfobacteriota</taxon>
        <taxon>Desulfuromonadia</taxon>
        <taxon>Geobacterales</taxon>
        <taxon>Geobacteraceae</taxon>
        <taxon>Geomonas</taxon>
    </lineage>
</organism>
<dbReference type="EMBL" id="BLXZ01000008">
    <property type="protein sequence ID" value="GFO69991.1"/>
    <property type="molecule type" value="Genomic_DNA"/>
</dbReference>
<feature type="transmembrane region" description="Helical" evidence="9">
    <location>
        <begin position="13"/>
        <end position="36"/>
    </location>
</feature>
<dbReference type="AlphaFoldDB" id="A0A6V8NBU8"/>
<dbReference type="PROSITE" id="PS50109">
    <property type="entry name" value="HIS_KIN"/>
    <property type="match status" value="1"/>
</dbReference>
<sequence>MRLSPWRTVRGKLIVLAIGVELVMLTIMVANSLRLLHRAMTEQARWQAEEMAPVLKAALTAPLVQRDYATVQAVIDESRSVGGVKYIAVLDRFGKRVAGSGWPGSLPLPSPSKDFPLFGGGADEDYHVESPISQQGEPLGTLHFGLDLSQIFTARKLLLTQGGSIAVLELVLSSIIMMLIGYWLTRHLTPLAQASLEVAEGNLTPAPLPEGVDDLGRLGAAFNTMSRAIAERVRELTQAKEALLVRAEELEQLNRTLESRVQEEVAKNRDKDKFLMQQEKMASLGQLAAGVAHEINNPMGFITSNLGTLQKYLGRLAEYLESQEQALRETGDQERLEGLRTLRVRLKIDRILADAGELIEESQEGGSRVRRIVQDLKTFSRLDQPESSPVDLNECIETTINIAWNEIKYVAVLKREYGELPQVQCHPQQINQVLLNLMVNAAQSLDGQGEITIRTWSEPGSVFVAVSDTGRGIPEAIRGRIFEPFFTTKEVGQGTGLGLSISYDIVNKHRGEITVESTPGTGSTFTVRLPAIPEPANDAEPPVSADGPPPKPLHGLTAVERLPQ</sequence>
<feature type="region of interest" description="Disordered" evidence="8">
    <location>
        <begin position="531"/>
        <end position="564"/>
    </location>
</feature>
<dbReference type="InterPro" id="IPR003660">
    <property type="entry name" value="HAMP_dom"/>
</dbReference>
<keyword evidence="7" id="KW-0175">Coiled coil</keyword>